<name>A0A502GVV3_9BACT</name>
<evidence type="ECO:0000313" key="2">
    <source>
        <dbReference type="EMBL" id="TPG66101.1"/>
    </source>
</evidence>
<evidence type="ECO:0000313" key="3">
    <source>
        <dbReference type="Proteomes" id="UP000317646"/>
    </source>
</evidence>
<sequence length="699" mass="72886">MPWLAIQGMTSGEALVNPWYPPQHLQSQRGCGLGWPRKLAAAPAALALQVSTVFRCFPTMDIKSANRRAATLLAGAGLLLVVGARPAPRPPAVLRKDLKRDFGALGDGRTNDQAAFARAAAFFNQRAQGPDGAVPAVLFVPRGVYVVGRQAPGPNGYRWGDDVLPLVGCRNLTIAGQDSGRTEIRYAAGLRYGSFDPATGRAFQPPPGYFTDRAYAASGGTCVRLERCENVVVADLALNGNSPRLALGGAWGDTGIQLPFDGVFVTGSRGVTLRRVAVHHFGRDGVQVLNHLATGLADPARENIRFENSTFDYNGRQGLSLTGVHGFRADNCSFSHTARARNAGLGRALFSNPAAGVDVEPEGGTVAHLAFVGCRFVDNGGQGLVSDRPAGPHPPATADVRLVDCTLWGTTNWSAWVTQPGFSFENCRVYGAFVHGCAAATAAEATRFTGCTFADRPYAGRPALGPGLLLSDGHARGLRFDGCRFEAAHGALLRAVPLAAAAADSAAAFHFRGCTFEWRALGAPAAAGPALLLAGPVFSETTVLRNGPGTKGGAGAPVTFVLGDARAPLPAVLRAPGRLELRVRGAGTLVRGRFDVAWGPVLPTDSARVVVGAGHALALAAAAPGDTATLYLGPNARLVIERGGALELRRYAQVVVAGQLVVEPGAYYAHDPLATVRTEGRGEVLVSPAAVLVAPPAVR</sequence>
<organism evidence="2 3">
    <name type="scientific">Hymenobacter nivis</name>
    <dbReference type="NCBI Taxonomy" id="1850093"/>
    <lineage>
        <taxon>Bacteria</taxon>
        <taxon>Pseudomonadati</taxon>
        <taxon>Bacteroidota</taxon>
        <taxon>Cytophagia</taxon>
        <taxon>Cytophagales</taxon>
        <taxon>Hymenobacteraceae</taxon>
        <taxon>Hymenobacter</taxon>
    </lineage>
</organism>
<dbReference type="EMBL" id="RCYZ01000004">
    <property type="protein sequence ID" value="TPG66101.1"/>
    <property type="molecule type" value="Genomic_DNA"/>
</dbReference>
<dbReference type="Proteomes" id="UP000317646">
    <property type="component" value="Unassembled WGS sequence"/>
</dbReference>
<gene>
    <name evidence="2" type="ORF">EAH73_12080</name>
</gene>
<dbReference type="InterPro" id="IPR006626">
    <property type="entry name" value="PbH1"/>
</dbReference>
<dbReference type="InterPro" id="IPR039448">
    <property type="entry name" value="Beta_helix"/>
</dbReference>
<dbReference type="SMART" id="SM00710">
    <property type="entry name" value="PbH1"/>
    <property type="match status" value="5"/>
</dbReference>
<dbReference type="SUPFAM" id="SSF51126">
    <property type="entry name" value="Pectin lyase-like"/>
    <property type="match status" value="1"/>
</dbReference>
<dbReference type="Gene3D" id="2.160.20.10">
    <property type="entry name" value="Single-stranded right-handed beta-helix, Pectin lyase-like"/>
    <property type="match status" value="1"/>
</dbReference>
<accession>A0A502GVV3</accession>
<reference evidence="2 3" key="1">
    <citation type="journal article" date="2019" name="Environ. Microbiol.">
        <title>Species interactions and distinct microbial communities in high Arctic permafrost affected cryosols are associated with the CH4 and CO2 gas fluxes.</title>
        <authorList>
            <person name="Altshuler I."/>
            <person name="Hamel J."/>
            <person name="Turney S."/>
            <person name="Magnuson E."/>
            <person name="Levesque R."/>
            <person name="Greer C."/>
            <person name="Whyte L.G."/>
        </authorList>
    </citation>
    <scope>NUCLEOTIDE SEQUENCE [LARGE SCALE GENOMIC DNA]</scope>
    <source>
        <strain evidence="2 3">S9.2P</strain>
    </source>
</reference>
<proteinExistence type="predicted"/>
<dbReference type="Pfam" id="PF13229">
    <property type="entry name" value="Beta_helix"/>
    <property type="match status" value="1"/>
</dbReference>
<dbReference type="AlphaFoldDB" id="A0A502GVV3"/>
<evidence type="ECO:0000259" key="1">
    <source>
        <dbReference type="Pfam" id="PF13229"/>
    </source>
</evidence>
<feature type="domain" description="Right handed beta helix" evidence="1">
    <location>
        <begin position="261"/>
        <end position="388"/>
    </location>
</feature>
<dbReference type="InterPro" id="IPR012334">
    <property type="entry name" value="Pectin_lyas_fold"/>
</dbReference>
<protein>
    <submittedName>
        <fullName evidence="2">Right-handed parallel beta-helix repeat-containing protein</fullName>
    </submittedName>
</protein>
<comment type="caution">
    <text evidence="2">The sequence shown here is derived from an EMBL/GenBank/DDBJ whole genome shotgun (WGS) entry which is preliminary data.</text>
</comment>
<dbReference type="InterPro" id="IPR011050">
    <property type="entry name" value="Pectin_lyase_fold/virulence"/>
</dbReference>
<keyword evidence="3" id="KW-1185">Reference proteome</keyword>